<dbReference type="AlphaFoldDB" id="F4PK18"/>
<dbReference type="Proteomes" id="UP000007797">
    <property type="component" value="Unassembled WGS sequence"/>
</dbReference>
<evidence type="ECO:0000313" key="2">
    <source>
        <dbReference type="EMBL" id="EGG23942.1"/>
    </source>
</evidence>
<dbReference type="RefSeq" id="XP_004361793.1">
    <property type="nucleotide sequence ID" value="XM_004361736.1"/>
</dbReference>
<protein>
    <submittedName>
        <fullName evidence="2">Cytochrome c oxidase subunit VI</fullName>
    </submittedName>
</protein>
<accession>F4PK18</accession>
<dbReference type="KEGG" id="dfa:DFA_06080"/>
<evidence type="ECO:0000256" key="1">
    <source>
        <dbReference type="SAM" id="Phobius"/>
    </source>
</evidence>
<organism evidence="2 3">
    <name type="scientific">Cavenderia fasciculata</name>
    <name type="common">Slime mold</name>
    <name type="synonym">Dictyostelium fasciculatum</name>
    <dbReference type="NCBI Taxonomy" id="261658"/>
    <lineage>
        <taxon>Eukaryota</taxon>
        <taxon>Amoebozoa</taxon>
        <taxon>Evosea</taxon>
        <taxon>Eumycetozoa</taxon>
        <taxon>Dictyostelia</taxon>
        <taxon>Acytosteliales</taxon>
        <taxon>Cavenderiaceae</taxon>
        <taxon>Cavenderia</taxon>
    </lineage>
</organism>
<dbReference type="OrthoDB" id="15032at2759"/>
<keyword evidence="3" id="KW-1185">Reference proteome</keyword>
<keyword evidence="1" id="KW-1133">Transmembrane helix</keyword>
<evidence type="ECO:0000313" key="3">
    <source>
        <dbReference type="Proteomes" id="UP000007797"/>
    </source>
</evidence>
<name>F4PK18_CACFS</name>
<gene>
    <name evidence="2" type="primary">cxfA</name>
    <name evidence="2" type="ORF">DFA_06080</name>
</gene>
<reference evidence="3" key="1">
    <citation type="journal article" date="2011" name="Genome Res.">
        <title>Phylogeny-wide analysis of social amoeba genomes highlights ancient origins for complex intercellular communication.</title>
        <authorList>
            <person name="Heidel A.J."/>
            <person name="Lawal H.M."/>
            <person name="Felder M."/>
            <person name="Schilde C."/>
            <person name="Helps N.R."/>
            <person name="Tunggal B."/>
            <person name="Rivero F."/>
            <person name="John U."/>
            <person name="Schleicher M."/>
            <person name="Eichinger L."/>
            <person name="Platzer M."/>
            <person name="Noegel A.A."/>
            <person name="Schaap P."/>
            <person name="Gloeckner G."/>
        </authorList>
    </citation>
    <scope>NUCLEOTIDE SEQUENCE [LARGE SCALE GENOMIC DNA]</scope>
    <source>
        <strain evidence="3">SH3</strain>
    </source>
</reference>
<dbReference type="GeneID" id="14875967"/>
<dbReference type="EMBL" id="GL883007">
    <property type="protein sequence ID" value="EGG23942.1"/>
    <property type="molecule type" value="Genomic_DNA"/>
</dbReference>
<keyword evidence="1" id="KW-0472">Membrane</keyword>
<feature type="transmembrane region" description="Helical" evidence="1">
    <location>
        <begin position="32"/>
        <end position="52"/>
    </location>
</feature>
<keyword evidence="1" id="KW-0812">Transmembrane</keyword>
<proteinExistence type="predicted"/>
<sequence length="59" mass="6523">MSEQHNIRFPRGFNGYPYNTFKLEGYGTPKGYITLAGVAATLVGAYIISAGFRSTKSRF</sequence>